<comment type="function">
    <text evidence="2">Functions as a ribosomal silencing factor. Interacts with ribosomal protein uL14 (rplN), blocking formation of intersubunit bridge B8. Prevents association of the 30S and 50S ribosomal subunits and the formation of functional ribosomes, thus repressing translation.</text>
</comment>
<organism evidence="3 4">
    <name type="scientific">Caminibacter mediatlanticus TB-2</name>
    <dbReference type="NCBI Taxonomy" id="391592"/>
    <lineage>
        <taxon>Bacteria</taxon>
        <taxon>Pseudomonadati</taxon>
        <taxon>Campylobacterota</taxon>
        <taxon>Epsilonproteobacteria</taxon>
        <taxon>Nautiliales</taxon>
        <taxon>Nautiliaceae</taxon>
        <taxon>Caminibacter</taxon>
    </lineage>
</organism>
<evidence type="ECO:0000256" key="2">
    <source>
        <dbReference type="HAMAP-Rule" id="MF_01477"/>
    </source>
</evidence>
<dbReference type="GO" id="GO:0043023">
    <property type="term" value="F:ribosomal large subunit binding"/>
    <property type="evidence" value="ECO:0007669"/>
    <property type="project" value="TreeGrafter"/>
</dbReference>
<dbReference type="InterPro" id="IPR043519">
    <property type="entry name" value="NT_sf"/>
</dbReference>
<dbReference type="SUPFAM" id="SSF81301">
    <property type="entry name" value="Nucleotidyltransferase"/>
    <property type="match status" value="1"/>
</dbReference>
<accession>A0AAI9F134</accession>
<dbReference type="Proteomes" id="UP000003288">
    <property type="component" value="Unassembled WGS sequence"/>
</dbReference>
<reference evidence="3 4" key="1">
    <citation type="journal article" date="2011" name="Stand. Genomic Sci.">
        <title>Draft genome sequence of Caminibacter mediatlanticus strain TB-2, an epsilonproteobacterium isolated from a deep-sea hydrothermal vent.</title>
        <authorList>
            <person name="Giovannelli D."/>
            <person name="Ferriera S."/>
            <person name="Johnson J."/>
            <person name="Kravitz S."/>
            <person name="Perez-Rodriguez I."/>
            <person name="Ricci J."/>
            <person name="O'Brien C."/>
            <person name="Voordeckers J.W."/>
            <person name="Bini E."/>
            <person name="Vetriani C."/>
        </authorList>
    </citation>
    <scope>NUCLEOTIDE SEQUENCE [LARGE SCALE GENOMIC DNA]</scope>
    <source>
        <strain evidence="3 4">TB-2</strain>
    </source>
</reference>
<name>A0AAI9F134_9BACT</name>
<dbReference type="GO" id="GO:0017148">
    <property type="term" value="P:negative regulation of translation"/>
    <property type="evidence" value="ECO:0007669"/>
    <property type="project" value="UniProtKB-UniRule"/>
</dbReference>
<comment type="caution">
    <text evidence="3">The sequence shown here is derived from an EMBL/GenBank/DDBJ whole genome shotgun (WGS) entry which is preliminary data.</text>
</comment>
<gene>
    <name evidence="2" type="primary">rsfS</name>
    <name evidence="3" type="ORF">CMTB2_06351</name>
</gene>
<protein>
    <recommendedName>
        <fullName evidence="2">Ribosomal silencing factor RsfS</fullName>
    </recommendedName>
</protein>
<dbReference type="PANTHER" id="PTHR21043:SF0">
    <property type="entry name" value="MITOCHONDRIAL ASSEMBLY OF RIBOSOMAL LARGE SUBUNIT PROTEIN 1"/>
    <property type="match status" value="1"/>
</dbReference>
<keyword evidence="2" id="KW-0963">Cytoplasm</keyword>
<dbReference type="GO" id="GO:0005737">
    <property type="term" value="C:cytoplasm"/>
    <property type="evidence" value="ECO:0007669"/>
    <property type="project" value="UniProtKB-SubCell"/>
</dbReference>
<evidence type="ECO:0000313" key="4">
    <source>
        <dbReference type="Proteomes" id="UP000003288"/>
    </source>
</evidence>
<comment type="subcellular location">
    <subcellularLocation>
        <location evidence="2">Cytoplasm</location>
    </subcellularLocation>
</comment>
<sequence length="108" mass="12695">MDRISKIKELLDEKKALDIIDYNLKDTDYFVDYVVVATTMADKHSKALLDHLKKNLKPLGESFLGIDESDDWTVIDLGDILIHLMSEEYRAKYQMDSFLKEIKEKLRR</sequence>
<comment type="similarity">
    <text evidence="1 2">Belongs to the Iojap/RsfS family.</text>
</comment>
<dbReference type="Pfam" id="PF02410">
    <property type="entry name" value="RsfS"/>
    <property type="match status" value="1"/>
</dbReference>
<keyword evidence="2" id="KW-0810">Translation regulation</keyword>
<evidence type="ECO:0000256" key="1">
    <source>
        <dbReference type="ARBA" id="ARBA00010574"/>
    </source>
</evidence>
<proteinExistence type="inferred from homology"/>
<dbReference type="NCBIfam" id="TIGR00090">
    <property type="entry name" value="rsfS_iojap_ybeB"/>
    <property type="match status" value="1"/>
</dbReference>
<dbReference type="PANTHER" id="PTHR21043">
    <property type="entry name" value="IOJAP SUPERFAMILY ORTHOLOG"/>
    <property type="match status" value="1"/>
</dbReference>
<dbReference type="EMBL" id="ABCJ01000007">
    <property type="protein sequence ID" value="EDM23297.1"/>
    <property type="molecule type" value="Genomic_DNA"/>
</dbReference>
<dbReference type="GO" id="GO:0090071">
    <property type="term" value="P:negative regulation of ribosome biogenesis"/>
    <property type="evidence" value="ECO:0007669"/>
    <property type="project" value="UniProtKB-UniRule"/>
</dbReference>
<keyword evidence="2" id="KW-0678">Repressor</keyword>
<dbReference type="Gene3D" id="3.30.460.10">
    <property type="entry name" value="Beta Polymerase, domain 2"/>
    <property type="match status" value="1"/>
</dbReference>
<dbReference type="InterPro" id="IPR004394">
    <property type="entry name" value="Iojap/RsfS/C7orf30"/>
</dbReference>
<evidence type="ECO:0000313" key="3">
    <source>
        <dbReference type="EMBL" id="EDM23297.1"/>
    </source>
</evidence>
<dbReference type="GO" id="GO:0042256">
    <property type="term" value="P:cytosolic ribosome assembly"/>
    <property type="evidence" value="ECO:0007669"/>
    <property type="project" value="UniProtKB-UniRule"/>
</dbReference>
<dbReference type="AlphaFoldDB" id="A0AAI9F134"/>
<dbReference type="RefSeq" id="WP_007475095.1">
    <property type="nucleotide sequence ID" value="NZ_ABCJ01000007.1"/>
</dbReference>
<comment type="subunit">
    <text evidence="2">Interacts with ribosomal protein uL14 (rplN).</text>
</comment>
<dbReference type="HAMAP" id="MF_01477">
    <property type="entry name" value="Iojap_RsfS"/>
    <property type="match status" value="1"/>
</dbReference>